<evidence type="ECO:0000313" key="3">
    <source>
        <dbReference type="EMBL" id="TKZ36438.1"/>
    </source>
</evidence>
<feature type="transmembrane region" description="Helical" evidence="1">
    <location>
        <begin position="95"/>
        <end position="115"/>
    </location>
</feature>
<dbReference type="CDD" id="cd01610">
    <property type="entry name" value="PAP2_like"/>
    <property type="match status" value="1"/>
</dbReference>
<gene>
    <name evidence="3" type="ORF">EZH24_00020</name>
</gene>
<keyword evidence="4" id="KW-1185">Reference proteome</keyword>
<reference evidence="3 4" key="1">
    <citation type="journal article" date="2019" name="Anaerobe">
        <title>Brachyspira catarrhinii sp. nov., an anaerobic intestinal spirochaete isolated from vervet monkeys may have been misidentified as Brachyspira aalborgi in previous studies.</title>
        <authorList>
            <person name="Phillips N.D."/>
            <person name="La T."/>
            <person name="Hampson D.J."/>
        </authorList>
    </citation>
    <scope>NUCLEOTIDE SEQUENCE [LARGE SCALE GENOMIC DNA]</scope>
    <source>
        <strain evidence="3 4">Z12</strain>
    </source>
</reference>
<feature type="domain" description="Phosphatidic acid phosphatase type 2/haloperoxidase" evidence="2">
    <location>
        <begin position="96"/>
        <end position="205"/>
    </location>
</feature>
<evidence type="ECO:0000259" key="2">
    <source>
        <dbReference type="SMART" id="SM00014"/>
    </source>
</evidence>
<dbReference type="PANTHER" id="PTHR14969">
    <property type="entry name" value="SPHINGOSINE-1-PHOSPHATE PHOSPHOHYDROLASE"/>
    <property type="match status" value="1"/>
</dbReference>
<feature type="transmembrane region" description="Helical" evidence="1">
    <location>
        <begin position="69"/>
        <end position="89"/>
    </location>
</feature>
<dbReference type="InterPro" id="IPR000326">
    <property type="entry name" value="PAP2/HPO"/>
</dbReference>
<evidence type="ECO:0000256" key="1">
    <source>
        <dbReference type="SAM" id="Phobius"/>
    </source>
</evidence>
<protein>
    <submittedName>
        <fullName evidence="3">Phosphatase PAP2 family protein</fullName>
    </submittedName>
</protein>
<dbReference type="SMART" id="SM00014">
    <property type="entry name" value="acidPPc"/>
    <property type="match status" value="1"/>
</dbReference>
<organism evidence="3 4">
    <name type="scientific">Brachyspira catarrhinii</name>
    <dbReference type="NCBI Taxonomy" id="2528966"/>
    <lineage>
        <taxon>Bacteria</taxon>
        <taxon>Pseudomonadati</taxon>
        <taxon>Spirochaetota</taxon>
        <taxon>Spirochaetia</taxon>
        <taxon>Brachyspirales</taxon>
        <taxon>Brachyspiraceae</taxon>
        <taxon>Brachyspira</taxon>
    </lineage>
</organism>
<dbReference type="InterPro" id="IPR036938">
    <property type="entry name" value="PAP2/HPO_sf"/>
</dbReference>
<dbReference type="EMBL" id="SJDU01000001">
    <property type="protein sequence ID" value="TKZ36438.1"/>
    <property type="molecule type" value="Genomic_DNA"/>
</dbReference>
<feature type="transmembrane region" description="Helical" evidence="1">
    <location>
        <begin position="149"/>
        <end position="176"/>
    </location>
</feature>
<comment type="caution">
    <text evidence="3">The sequence shown here is derived from an EMBL/GenBank/DDBJ whole genome shotgun (WGS) entry which is preliminary data.</text>
</comment>
<dbReference type="Proteomes" id="UP000310168">
    <property type="component" value="Unassembled WGS sequence"/>
</dbReference>
<dbReference type="PANTHER" id="PTHR14969:SF13">
    <property type="entry name" value="AT30094P"/>
    <property type="match status" value="1"/>
</dbReference>
<dbReference type="SUPFAM" id="SSF48317">
    <property type="entry name" value="Acid phosphatase/Vanadium-dependent haloperoxidase"/>
    <property type="match status" value="1"/>
</dbReference>
<dbReference type="Pfam" id="PF01569">
    <property type="entry name" value="PAP2"/>
    <property type="match status" value="1"/>
</dbReference>
<evidence type="ECO:0000313" key="4">
    <source>
        <dbReference type="Proteomes" id="UP000310168"/>
    </source>
</evidence>
<dbReference type="Gene3D" id="1.20.144.10">
    <property type="entry name" value="Phosphatidic acid phosphatase type 2/haloperoxidase"/>
    <property type="match status" value="1"/>
</dbReference>
<name>A0ABY2TU66_9SPIR</name>
<sequence length="220" mass="26024">MEYNEYNIENKKRRKKRLKKLLKRKRRDKRMNYINNLKVVKIMSQIDDKLFLKIFKDNRKGYFKNFMKLMSRLGDGYVWAFLYFSIYMFRIKYAILYFARAITAAFICIFVFLYIKNFFSRMRPYKKHDKIPIMYPPDKHSFPSGHTMVGFALSFSVGSYGLGSAILFYTIASLIAFSRVYVGLHYPLDVVCGIVFGTIIGVLTNIIFFYMIGLPIMGHI</sequence>
<keyword evidence="1" id="KW-1133">Transmembrane helix</keyword>
<proteinExistence type="predicted"/>
<feature type="transmembrane region" description="Helical" evidence="1">
    <location>
        <begin position="188"/>
        <end position="212"/>
    </location>
</feature>
<dbReference type="RefSeq" id="WP_137997087.1">
    <property type="nucleotide sequence ID" value="NZ_SJDU01000001.1"/>
</dbReference>
<keyword evidence="1" id="KW-0472">Membrane</keyword>
<keyword evidence="1" id="KW-0812">Transmembrane</keyword>
<accession>A0ABY2TU66</accession>